<evidence type="ECO:0000313" key="1">
    <source>
        <dbReference type="EMBL" id="CEN34546.1"/>
    </source>
</evidence>
<accession>A0A0B7H4I9</accession>
<gene>
    <name evidence="1" type="ORF">CCAN12_540011</name>
</gene>
<proteinExistence type="predicted"/>
<dbReference type="AlphaFoldDB" id="A0A0B7H4I9"/>
<name>A0A0B7H4I9_9FLAO</name>
<sequence>MKSAYIVEVVKKLSSIYALPETEIARITTENSKSVFRI</sequence>
<organism evidence="1 2">
    <name type="scientific">Capnocytophaga canimorsus</name>
    <dbReference type="NCBI Taxonomy" id="28188"/>
    <lineage>
        <taxon>Bacteria</taxon>
        <taxon>Pseudomonadati</taxon>
        <taxon>Bacteroidota</taxon>
        <taxon>Flavobacteriia</taxon>
        <taxon>Flavobacteriales</taxon>
        <taxon>Flavobacteriaceae</taxon>
        <taxon>Capnocytophaga</taxon>
    </lineage>
</organism>
<dbReference type="EMBL" id="CDOE01000050">
    <property type="protein sequence ID" value="CEN34546.1"/>
    <property type="molecule type" value="Genomic_DNA"/>
</dbReference>
<reference evidence="1 2" key="1">
    <citation type="submission" date="2015-01" db="EMBL/GenBank/DDBJ databases">
        <authorList>
            <person name="Xiang T."/>
            <person name="Song Y."/>
            <person name="Huang L."/>
            <person name="Wang B."/>
            <person name="Wu P."/>
        </authorList>
    </citation>
    <scope>NUCLEOTIDE SEQUENCE [LARGE SCALE GENOMIC DNA]</scope>
    <source>
        <strain evidence="1 2">Cc12</strain>
    </source>
</reference>
<dbReference type="Proteomes" id="UP000044026">
    <property type="component" value="Unassembled WGS sequence"/>
</dbReference>
<evidence type="ECO:0000313" key="2">
    <source>
        <dbReference type="Proteomes" id="UP000044026"/>
    </source>
</evidence>
<protein>
    <submittedName>
        <fullName evidence="1">Uncharacterized protein</fullName>
    </submittedName>
</protein>